<evidence type="ECO:0000256" key="3">
    <source>
        <dbReference type="ARBA" id="ARBA00022692"/>
    </source>
</evidence>
<evidence type="ECO:0000256" key="8">
    <source>
        <dbReference type="SAM" id="Phobius"/>
    </source>
</evidence>
<organism evidence="9 10">
    <name type="scientific">Polypedilum vanderplanki</name>
    <name type="common">Sleeping chironomid midge</name>
    <dbReference type="NCBI Taxonomy" id="319348"/>
    <lineage>
        <taxon>Eukaryota</taxon>
        <taxon>Metazoa</taxon>
        <taxon>Ecdysozoa</taxon>
        <taxon>Arthropoda</taxon>
        <taxon>Hexapoda</taxon>
        <taxon>Insecta</taxon>
        <taxon>Pterygota</taxon>
        <taxon>Neoptera</taxon>
        <taxon>Endopterygota</taxon>
        <taxon>Diptera</taxon>
        <taxon>Nematocera</taxon>
        <taxon>Chironomoidea</taxon>
        <taxon>Chironomidae</taxon>
        <taxon>Chironominae</taxon>
        <taxon>Polypedilum</taxon>
        <taxon>Polypedilum</taxon>
    </lineage>
</organism>
<evidence type="ECO:0000256" key="4">
    <source>
        <dbReference type="ARBA" id="ARBA00022989"/>
    </source>
</evidence>
<keyword evidence="7" id="KW-0325">Glycoprotein</keyword>
<sequence>MPFDNLTWIFLFLTFGLTFATIFGLQFCPQLIRTIIFGKGINNPAYNALGIFYGISQLRLPRESFPRATLIIFIWFCLIIRTCWQSKMFELMTSDMRKPLPRTLEDLRKMNYTVVVDKLKFGVYEDLLNGRESPNILKFTKTDLFIDLYKRALDGETKSKYAFFTTDISEQAAWKKVFNGSLFTLENEILSKPLAVSSPLNNILQYQLNKLVDHLIPSGILNHLVNYGVWHLHRPIYIEPEDSKRVLSMSDLQFGFVIFLGFMSLPIVVFICELHALYVRRQFRTLLGLYEFVRVIRERLKDYHDKW</sequence>
<dbReference type="EMBL" id="JADBJN010000003">
    <property type="protein sequence ID" value="KAG5671307.1"/>
    <property type="molecule type" value="Genomic_DNA"/>
</dbReference>
<keyword evidence="5 8" id="KW-0472">Membrane</keyword>
<keyword evidence="2" id="KW-1003">Cell membrane</keyword>
<reference evidence="9" key="1">
    <citation type="submission" date="2021-03" db="EMBL/GenBank/DDBJ databases">
        <title>Chromosome level genome of the anhydrobiotic midge Polypedilum vanderplanki.</title>
        <authorList>
            <person name="Yoshida Y."/>
            <person name="Kikawada T."/>
            <person name="Gusev O."/>
        </authorList>
    </citation>
    <scope>NUCLEOTIDE SEQUENCE</scope>
    <source>
        <strain evidence="9">NIAS01</strain>
        <tissue evidence="9">Whole body or cell culture</tissue>
    </source>
</reference>
<dbReference type="GO" id="GO:0005886">
    <property type="term" value="C:plasma membrane"/>
    <property type="evidence" value="ECO:0007669"/>
    <property type="project" value="UniProtKB-SubCell"/>
</dbReference>
<accession>A0A9J6BPG6</accession>
<keyword evidence="10" id="KW-1185">Reference proteome</keyword>
<dbReference type="PANTHER" id="PTHR42643">
    <property type="entry name" value="IONOTROPIC RECEPTOR 20A-RELATED"/>
    <property type="match status" value="1"/>
</dbReference>
<gene>
    <name evidence="9" type="ORF">PVAND_001512</name>
</gene>
<comment type="caution">
    <text evidence="9">The sequence shown here is derived from an EMBL/GenBank/DDBJ whole genome shotgun (WGS) entry which is preliminary data.</text>
</comment>
<dbReference type="InterPro" id="IPR052192">
    <property type="entry name" value="Insect_Ionotropic_Sensory_Rcpt"/>
</dbReference>
<feature type="transmembrane region" description="Helical" evidence="8">
    <location>
        <begin position="254"/>
        <end position="278"/>
    </location>
</feature>
<evidence type="ECO:0000256" key="5">
    <source>
        <dbReference type="ARBA" id="ARBA00023136"/>
    </source>
</evidence>
<evidence type="ECO:0000256" key="2">
    <source>
        <dbReference type="ARBA" id="ARBA00022475"/>
    </source>
</evidence>
<keyword evidence="4 8" id="KW-1133">Transmembrane helix</keyword>
<name>A0A9J6BPG6_POLVA</name>
<evidence type="ECO:0000256" key="7">
    <source>
        <dbReference type="ARBA" id="ARBA00023180"/>
    </source>
</evidence>
<dbReference type="Proteomes" id="UP001107558">
    <property type="component" value="Chromosome 3"/>
</dbReference>
<evidence type="ECO:0000313" key="9">
    <source>
        <dbReference type="EMBL" id="KAG5671307.1"/>
    </source>
</evidence>
<keyword evidence="3 8" id="KW-0812">Transmembrane</keyword>
<dbReference type="AlphaFoldDB" id="A0A9J6BPG6"/>
<dbReference type="PANTHER" id="PTHR42643:SF24">
    <property type="entry name" value="IONOTROPIC RECEPTOR 60A"/>
    <property type="match status" value="1"/>
</dbReference>
<evidence type="ECO:0000256" key="6">
    <source>
        <dbReference type="ARBA" id="ARBA00023170"/>
    </source>
</evidence>
<protein>
    <submittedName>
        <fullName evidence="9">Uncharacterized protein</fullName>
    </submittedName>
</protein>
<comment type="subcellular location">
    <subcellularLocation>
        <location evidence="1">Cell membrane</location>
        <topology evidence="1">Multi-pass membrane protein</topology>
    </subcellularLocation>
</comment>
<evidence type="ECO:0000256" key="1">
    <source>
        <dbReference type="ARBA" id="ARBA00004651"/>
    </source>
</evidence>
<feature type="transmembrane region" description="Helical" evidence="8">
    <location>
        <begin position="64"/>
        <end position="84"/>
    </location>
</feature>
<feature type="transmembrane region" description="Helical" evidence="8">
    <location>
        <begin position="40"/>
        <end position="58"/>
    </location>
</feature>
<evidence type="ECO:0000313" key="10">
    <source>
        <dbReference type="Proteomes" id="UP001107558"/>
    </source>
</evidence>
<dbReference type="OrthoDB" id="8050636at2759"/>
<keyword evidence="6" id="KW-0675">Receptor</keyword>
<proteinExistence type="predicted"/>
<feature type="transmembrane region" description="Helical" evidence="8">
    <location>
        <begin position="6"/>
        <end position="28"/>
    </location>
</feature>